<dbReference type="AlphaFoldDB" id="K6ZED2"/>
<dbReference type="GO" id="GO:0004930">
    <property type="term" value="F:G protein-coupled receptor activity"/>
    <property type="evidence" value="ECO:0007669"/>
    <property type="project" value="InterPro"/>
</dbReference>
<evidence type="ECO:0000259" key="4">
    <source>
        <dbReference type="SMART" id="SM00237"/>
    </source>
</evidence>
<dbReference type="GO" id="GO:0005737">
    <property type="term" value="C:cytoplasm"/>
    <property type="evidence" value="ECO:0007669"/>
    <property type="project" value="TreeGrafter"/>
</dbReference>
<keyword evidence="6" id="KW-1185">Reference proteome</keyword>
<dbReference type="PANTHER" id="PTHR46682:SF1">
    <property type="entry name" value="ADHESION G-PROTEIN COUPLED RECEPTOR V1"/>
    <property type="match status" value="1"/>
</dbReference>
<dbReference type="PANTHER" id="PTHR46682">
    <property type="entry name" value="ADHESION G-PROTEIN COUPLED RECEPTOR V1"/>
    <property type="match status" value="1"/>
</dbReference>
<dbReference type="STRING" id="1129793.GPLA_3538"/>
<evidence type="ECO:0000313" key="5">
    <source>
        <dbReference type="EMBL" id="GAC34426.1"/>
    </source>
</evidence>
<dbReference type="Gene3D" id="2.60.40.2030">
    <property type="match status" value="3"/>
</dbReference>
<feature type="domain" description="Calx-beta" evidence="4">
    <location>
        <begin position="416"/>
        <end position="521"/>
    </location>
</feature>
<evidence type="ECO:0000313" key="6">
    <source>
        <dbReference type="Proteomes" id="UP000006322"/>
    </source>
</evidence>
<dbReference type="InterPro" id="IPR024079">
    <property type="entry name" value="MetalloPept_cat_dom_sf"/>
</dbReference>
<dbReference type="InterPro" id="IPR026919">
    <property type="entry name" value="ADGRV1"/>
</dbReference>
<dbReference type="NCBIfam" id="TIGR03501">
    <property type="entry name" value="GlyGly_CTERM"/>
    <property type="match status" value="1"/>
</dbReference>
<evidence type="ECO:0000256" key="2">
    <source>
        <dbReference type="ARBA" id="ARBA00022737"/>
    </source>
</evidence>
<feature type="domain" description="Calx-beta" evidence="4">
    <location>
        <begin position="300"/>
        <end position="402"/>
    </location>
</feature>
<dbReference type="GO" id="GO:0001965">
    <property type="term" value="F:G-protein alpha-subunit binding"/>
    <property type="evidence" value="ECO:0007669"/>
    <property type="project" value="TreeGrafter"/>
</dbReference>
<comment type="caution">
    <text evidence="5">The sequence shown here is derived from an EMBL/GenBank/DDBJ whole genome shotgun (WGS) entry which is preliminary data.</text>
</comment>
<name>K6ZED2_9ALTE</name>
<keyword evidence="2" id="KW-0677">Repeat</keyword>
<dbReference type="Gene3D" id="3.40.390.10">
    <property type="entry name" value="Collagenase (Catalytic Domain)"/>
    <property type="match status" value="1"/>
</dbReference>
<dbReference type="SMART" id="SM00237">
    <property type="entry name" value="Calx_beta"/>
    <property type="match status" value="3"/>
</dbReference>
<proteinExistence type="predicted"/>
<evidence type="ECO:0000256" key="1">
    <source>
        <dbReference type="ARBA" id="ARBA00022729"/>
    </source>
</evidence>
<dbReference type="EMBL" id="BAER01000109">
    <property type="protein sequence ID" value="GAC34426.1"/>
    <property type="molecule type" value="Genomic_DNA"/>
</dbReference>
<dbReference type="InterPro" id="IPR003644">
    <property type="entry name" value="Calx_beta"/>
</dbReference>
<feature type="domain" description="Calx-beta" evidence="4">
    <location>
        <begin position="533"/>
        <end position="632"/>
    </location>
</feature>
<reference evidence="6" key="1">
    <citation type="journal article" date="2014" name="Environ. Microbiol.">
        <title>Comparative genomics of the marine bacterial genus Glaciecola reveals the high degree of genomic diversity and genomic characteristic for cold adaptation.</title>
        <authorList>
            <person name="Qin Q.L."/>
            <person name="Xie B.B."/>
            <person name="Yu Y."/>
            <person name="Shu Y.L."/>
            <person name="Rong J.C."/>
            <person name="Zhang Y.J."/>
            <person name="Zhao D.L."/>
            <person name="Chen X.L."/>
            <person name="Zhang X.Y."/>
            <person name="Chen B."/>
            <person name="Zhou B.C."/>
            <person name="Zhang Y.Z."/>
        </authorList>
    </citation>
    <scope>NUCLEOTIDE SEQUENCE [LARGE SCALE GENOMIC DNA]</scope>
    <source>
        <strain evidence="6">LMG 21857</strain>
    </source>
</reference>
<accession>K6ZED2</accession>
<dbReference type="GO" id="GO:0010855">
    <property type="term" value="F:adenylate cyclase inhibitor activity"/>
    <property type="evidence" value="ECO:0007669"/>
    <property type="project" value="TreeGrafter"/>
</dbReference>
<evidence type="ECO:0000256" key="3">
    <source>
        <dbReference type="ARBA" id="ARBA00022837"/>
    </source>
</evidence>
<dbReference type="Pfam" id="PF03160">
    <property type="entry name" value="Calx-beta"/>
    <property type="match status" value="3"/>
</dbReference>
<sequence>MVAFGVGLAVFSVAANESRNFTHFEDALTPSKFEITLEQLKSQAMTYQTRAKSPTGTANKEAAAIVDLFVWFQPAYLTKIGVQSAHSRFSEMVDGVNQAFLDSEIDVSIRLVNAEPLRNVSDELPLQSTIDSDGNVTQGALDRFNSVVLDVNARSEGPYYEYKKYAAYGADLVMYARDFREAEQTNLSLGVGANGGQISAIFDRYNGLSDEFMFESYSIFKHVIGHNFGGDHEVGKISTLTSESDARATTCDGGKNTIMWSGYDKNNAVSVYSNPNIQLGGEFCGELGKTDNTRVINSNAVITSNRWDAPDSLGIISFSQTGYTANETDGTVTITLTREGSLSGESEVELAILDDSATVGNDIAITSGVKRVFFSSGEASVTVVLNLIVDEVAETQESVNLILRYPLAATVTATQAKLTIEESGQVNPGEVDVSVSEAKVEGQDVVVTLNRSNGSDGEISFEVATGIMTATADLDAATADDFTALNTAVTFADGETQKTLNISTLDDDLVESTEGFSVMVTAKQNSIINNSQNVAQILDNDEVNAGSFTLSAADSQVNEDVGTLELTIDRTGGSDGAVEIGIAVEGGGEDFAQLDTTSVVFADGEVQKAVVVRVLNNNSTAQTTQNFSVVMTTPETVTASVARVTVTVLNDDEATQTSTADSGGGAFGWLSLLLAGLVFRKRQ</sequence>
<dbReference type="GO" id="GO:0016020">
    <property type="term" value="C:membrane"/>
    <property type="evidence" value="ECO:0007669"/>
    <property type="project" value="InterPro"/>
</dbReference>
<dbReference type="GO" id="GO:0008237">
    <property type="term" value="F:metallopeptidase activity"/>
    <property type="evidence" value="ECO:0007669"/>
    <property type="project" value="InterPro"/>
</dbReference>
<dbReference type="GO" id="GO:0071277">
    <property type="term" value="P:cellular response to calcium ion"/>
    <property type="evidence" value="ECO:0007669"/>
    <property type="project" value="TreeGrafter"/>
</dbReference>
<dbReference type="InterPro" id="IPR020008">
    <property type="entry name" value="GlyGly_CTERM"/>
</dbReference>
<protein>
    <recommendedName>
        <fullName evidence="4">Calx-beta domain-containing protein</fullName>
    </recommendedName>
</protein>
<keyword evidence="3" id="KW-0106">Calcium</keyword>
<dbReference type="Proteomes" id="UP000006322">
    <property type="component" value="Unassembled WGS sequence"/>
</dbReference>
<dbReference type="SUPFAM" id="SSF141072">
    <property type="entry name" value="CalX-like"/>
    <property type="match status" value="3"/>
</dbReference>
<gene>
    <name evidence="5" type="ORF">GPLA_3538</name>
</gene>
<dbReference type="SUPFAM" id="SSF55486">
    <property type="entry name" value="Metalloproteases ('zincins'), catalytic domain"/>
    <property type="match status" value="1"/>
</dbReference>
<keyword evidence="1" id="KW-0732">Signal</keyword>
<dbReference type="InterPro" id="IPR038081">
    <property type="entry name" value="CalX-like_sf"/>
</dbReference>
<organism evidence="5 6">
    <name type="scientific">Paraglaciecola polaris LMG 21857</name>
    <dbReference type="NCBI Taxonomy" id="1129793"/>
    <lineage>
        <taxon>Bacteria</taxon>
        <taxon>Pseudomonadati</taxon>
        <taxon>Pseudomonadota</taxon>
        <taxon>Gammaproteobacteria</taxon>
        <taxon>Alteromonadales</taxon>
        <taxon>Alteromonadaceae</taxon>
        <taxon>Paraglaciecola</taxon>
    </lineage>
</organism>